<dbReference type="PROSITE" id="PS51704">
    <property type="entry name" value="GP_PDE"/>
    <property type="match status" value="1"/>
</dbReference>
<proteinExistence type="predicted"/>
<reference evidence="2 3" key="1">
    <citation type="submission" date="2019-04" db="EMBL/GenBank/DDBJ databases">
        <title>Lampropedia sp YIM MLB12 draf genome.</title>
        <authorList>
            <person name="Wang Y.-X."/>
        </authorList>
    </citation>
    <scope>NUCLEOTIDE SEQUENCE [LARGE SCALE GENOMIC DNA]</scope>
    <source>
        <strain evidence="2 3">YIM MLB12</strain>
    </source>
</reference>
<evidence type="ECO:0000313" key="2">
    <source>
        <dbReference type="EMBL" id="THJ32994.1"/>
    </source>
</evidence>
<organism evidence="2 3">
    <name type="scientific">Lampropedia aestuarii</name>
    <dbReference type="NCBI Taxonomy" id="2562762"/>
    <lineage>
        <taxon>Bacteria</taxon>
        <taxon>Pseudomonadati</taxon>
        <taxon>Pseudomonadota</taxon>
        <taxon>Betaproteobacteria</taxon>
        <taxon>Burkholderiales</taxon>
        <taxon>Comamonadaceae</taxon>
        <taxon>Lampropedia</taxon>
    </lineage>
</organism>
<dbReference type="InterPro" id="IPR030395">
    <property type="entry name" value="GP_PDE_dom"/>
</dbReference>
<dbReference type="Gene3D" id="3.20.20.190">
    <property type="entry name" value="Phosphatidylinositol (PI) phosphodiesterase"/>
    <property type="match status" value="1"/>
</dbReference>
<dbReference type="RefSeq" id="WP_136406596.1">
    <property type="nucleotide sequence ID" value="NZ_SSWX01000012.1"/>
</dbReference>
<sequence length="262" mass="28372">MTSACARIDWPYPFWIAHRGAGKRAPENTMAAFMLGAQHGFRMFECDAKLSADGVLYLLHDDSLDRTTNAHGSPAALPWSALAQLDAGSWHSQLFHTEPLLRLDALLHWCLAQGLCLNIEIKPLPGQDAATGLAVATLLERYSAQWPADLPQPLVSSFSVPALEAFGSTGTHAALALLVEHWSDRIWEQTQALQCAALVCHYPLWAPERVARCHALGMRALSYTVNAPDQAHALIAMHTDGIITDAIDRLGPGANTDTGSPP</sequence>
<protein>
    <submittedName>
        <fullName evidence="2">Glycerophosphodiester phosphodiesterase</fullName>
        <ecNumber evidence="2">3.1.4.46</ecNumber>
    </submittedName>
</protein>
<dbReference type="OrthoDB" id="9795622at2"/>
<dbReference type="GO" id="GO:0008889">
    <property type="term" value="F:glycerophosphodiester phosphodiesterase activity"/>
    <property type="evidence" value="ECO:0007669"/>
    <property type="project" value="UniProtKB-EC"/>
</dbReference>
<accession>A0A4S5BKF6</accession>
<dbReference type="GO" id="GO:0006629">
    <property type="term" value="P:lipid metabolic process"/>
    <property type="evidence" value="ECO:0007669"/>
    <property type="project" value="InterPro"/>
</dbReference>
<feature type="domain" description="GP-PDE" evidence="1">
    <location>
        <begin position="13"/>
        <end position="254"/>
    </location>
</feature>
<dbReference type="EMBL" id="SSWX01000012">
    <property type="protein sequence ID" value="THJ32994.1"/>
    <property type="molecule type" value="Genomic_DNA"/>
</dbReference>
<gene>
    <name evidence="2" type="primary">ugpQ</name>
    <name evidence="2" type="ORF">E8K88_10370</name>
</gene>
<dbReference type="PANTHER" id="PTHR46211:SF1">
    <property type="entry name" value="GLYCEROPHOSPHODIESTER PHOSPHODIESTERASE, CYTOPLASMIC"/>
    <property type="match status" value="1"/>
</dbReference>
<dbReference type="InterPro" id="IPR017946">
    <property type="entry name" value="PLC-like_Pdiesterase_TIM-brl"/>
</dbReference>
<dbReference type="PANTHER" id="PTHR46211">
    <property type="entry name" value="GLYCEROPHOSPHORYL DIESTER PHOSPHODIESTERASE"/>
    <property type="match status" value="1"/>
</dbReference>
<dbReference type="EC" id="3.1.4.46" evidence="2"/>
<dbReference type="Proteomes" id="UP000306236">
    <property type="component" value="Unassembled WGS sequence"/>
</dbReference>
<evidence type="ECO:0000259" key="1">
    <source>
        <dbReference type="PROSITE" id="PS51704"/>
    </source>
</evidence>
<dbReference type="NCBIfam" id="NF006989">
    <property type="entry name" value="PRK09454.1"/>
    <property type="match status" value="1"/>
</dbReference>
<dbReference type="AlphaFoldDB" id="A0A4S5BKF6"/>
<comment type="caution">
    <text evidence="2">The sequence shown here is derived from an EMBL/GenBank/DDBJ whole genome shotgun (WGS) entry which is preliminary data.</text>
</comment>
<name>A0A4S5BKF6_9BURK</name>
<keyword evidence="3" id="KW-1185">Reference proteome</keyword>
<dbReference type="Pfam" id="PF03009">
    <property type="entry name" value="GDPD"/>
    <property type="match status" value="1"/>
</dbReference>
<evidence type="ECO:0000313" key="3">
    <source>
        <dbReference type="Proteomes" id="UP000306236"/>
    </source>
</evidence>
<dbReference type="SUPFAM" id="SSF51695">
    <property type="entry name" value="PLC-like phosphodiesterases"/>
    <property type="match status" value="1"/>
</dbReference>
<keyword evidence="2" id="KW-0378">Hydrolase</keyword>